<reference evidence="2 3" key="1">
    <citation type="journal article" date="2015" name="BMC Genomics">
        <title>Comparative genomics and metabolic profiling of the genus Lysobacter.</title>
        <authorList>
            <person name="de Bruijn I."/>
            <person name="Cheng X."/>
            <person name="de Jager V."/>
            <person name="Exposito R.G."/>
            <person name="Watrous J."/>
            <person name="Patel N."/>
            <person name="Postma J."/>
            <person name="Dorrestein P.C."/>
            <person name="Kobayashi D."/>
            <person name="Raaijmakers J.M."/>
        </authorList>
    </citation>
    <scope>NUCLEOTIDE SEQUENCE [LARGE SCALE GENOMIC DNA]</scope>
    <source>
        <strain evidence="2 3">76</strain>
    </source>
</reference>
<dbReference type="InterPro" id="IPR036388">
    <property type="entry name" value="WH-like_DNA-bd_sf"/>
</dbReference>
<feature type="domain" description="HTH arsR-type" evidence="1">
    <location>
        <begin position="4"/>
        <end position="99"/>
    </location>
</feature>
<dbReference type="InterPro" id="IPR036390">
    <property type="entry name" value="WH_DNA-bd_sf"/>
</dbReference>
<dbReference type="PANTHER" id="PTHR39168:SF1">
    <property type="entry name" value="TRANSCRIPTIONAL REGULATORY PROTEIN"/>
    <property type="match status" value="1"/>
</dbReference>
<proteinExistence type="predicted"/>
<evidence type="ECO:0000313" key="2">
    <source>
        <dbReference type="EMBL" id="ALN81525.1"/>
    </source>
</evidence>
<dbReference type="Proteomes" id="UP000060787">
    <property type="component" value="Chromosome"/>
</dbReference>
<dbReference type="NCBIfam" id="NF033788">
    <property type="entry name" value="HTH_metalloreg"/>
    <property type="match status" value="1"/>
</dbReference>
<dbReference type="InterPro" id="IPR011991">
    <property type="entry name" value="ArsR-like_HTH"/>
</dbReference>
<dbReference type="CDD" id="cd00090">
    <property type="entry name" value="HTH_ARSR"/>
    <property type="match status" value="1"/>
</dbReference>
<name>A0A0S2FDE5_LYSAN</name>
<evidence type="ECO:0000259" key="1">
    <source>
        <dbReference type="PROSITE" id="PS50987"/>
    </source>
</evidence>
<dbReference type="EMBL" id="CP011129">
    <property type="protein sequence ID" value="ALN81525.1"/>
    <property type="molecule type" value="Genomic_DNA"/>
</dbReference>
<dbReference type="GO" id="GO:0003677">
    <property type="term" value="F:DNA binding"/>
    <property type="evidence" value="ECO:0007669"/>
    <property type="project" value="TreeGrafter"/>
</dbReference>
<dbReference type="InterPro" id="IPR052543">
    <property type="entry name" value="HTH_Metal-responsive_Reg"/>
</dbReference>
<dbReference type="SMART" id="SM00418">
    <property type="entry name" value="HTH_ARSR"/>
    <property type="match status" value="1"/>
</dbReference>
<dbReference type="Gene3D" id="1.10.10.10">
    <property type="entry name" value="Winged helix-like DNA-binding domain superfamily/Winged helix DNA-binding domain"/>
    <property type="match status" value="1"/>
</dbReference>
<dbReference type="GO" id="GO:0032791">
    <property type="term" value="F:lead ion binding"/>
    <property type="evidence" value="ECO:0007669"/>
    <property type="project" value="TreeGrafter"/>
</dbReference>
<dbReference type="GO" id="GO:0010288">
    <property type="term" value="P:response to lead ion"/>
    <property type="evidence" value="ECO:0007669"/>
    <property type="project" value="TreeGrafter"/>
</dbReference>
<dbReference type="eggNOG" id="COG0640">
    <property type="taxonomic scope" value="Bacteria"/>
</dbReference>
<dbReference type="PRINTS" id="PR00778">
    <property type="entry name" value="HTHARSR"/>
</dbReference>
<dbReference type="Pfam" id="PF12840">
    <property type="entry name" value="HTH_20"/>
    <property type="match status" value="1"/>
</dbReference>
<gene>
    <name evidence="2" type="ORF">LA76x_3399</name>
</gene>
<sequence>MQDRRMDISANLNRVAALIGDRARVDILTALMAGRALTATELAEAAGVARPTASAHLSALTEARLLSVEKQGRHRYFRIADDDVVRLLEDLMRVAYRISDAPVSVGPSDLALRKARVCYDHLAGEWGVRVHDSFVRRGFLHLGDDDLQLTERGRGFVADAGIALDALPRTRRPLCRACLDWSERRHHLAGVLGVALLDRFIAQGWLRRIQYSRALKVTARGQRGLAAFVEDAAP</sequence>
<protein>
    <submittedName>
        <fullName evidence="2">Bacterial regulatory, arsR family protein</fullName>
    </submittedName>
</protein>
<evidence type="ECO:0000313" key="3">
    <source>
        <dbReference type="Proteomes" id="UP000060787"/>
    </source>
</evidence>
<dbReference type="PROSITE" id="PS50987">
    <property type="entry name" value="HTH_ARSR_2"/>
    <property type="match status" value="1"/>
</dbReference>
<dbReference type="AlphaFoldDB" id="A0A0S2FDE5"/>
<dbReference type="PATRIC" id="fig|84531.8.peg.3414"/>
<dbReference type="PANTHER" id="PTHR39168">
    <property type="entry name" value="TRANSCRIPTIONAL REGULATOR-RELATED"/>
    <property type="match status" value="1"/>
</dbReference>
<keyword evidence="3" id="KW-1185">Reference proteome</keyword>
<dbReference type="GO" id="GO:0097063">
    <property type="term" value="F:cadmium ion sensor activity"/>
    <property type="evidence" value="ECO:0007669"/>
    <property type="project" value="TreeGrafter"/>
</dbReference>
<dbReference type="STRING" id="84531.LA76x_3399"/>
<dbReference type="KEGG" id="lab:LA76x_3399"/>
<dbReference type="SUPFAM" id="SSF46785">
    <property type="entry name" value="Winged helix' DNA-binding domain"/>
    <property type="match status" value="1"/>
</dbReference>
<organism evidence="2 3">
    <name type="scientific">Lysobacter antibioticus</name>
    <dbReference type="NCBI Taxonomy" id="84531"/>
    <lineage>
        <taxon>Bacteria</taxon>
        <taxon>Pseudomonadati</taxon>
        <taxon>Pseudomonadota</taxon>
        <taxon>Gammaproteobacteria</taxon>
        <taxon>Lysobacterales</taxon>
        <taxon>Lysobacteraceae</taxon>
        <taxon>Lysobacter</taxon>
    </lineage>
</organism>
<dbReference type="GO" id="GO:0003700">
    <property type="term" value="F:DNA-binding transcription factor activity"/>
    <property type="evidence" value="ECO:0007669"/>
    <property type="project" value="InterPro"/>
</dbReference>
<dbReference type="GO" id="GO:0046686">
    <property type="term" value="P:response to cadmium ion"/>
    <property type="evidence" value="ECO:0007669"/>
    <property type="project" value="TreeGrafter"/>
</dbReference>
<dbReference type="InterPro" id="IPR001845">
    <property type="entry name" value="HTH_ArsR_DNA-bd_dom"/>
</dbReference>
<accession>A0A0S2FDE5</accession>